<dbReference type="EMBL" id="JAUSUZ010000001">
    <property type="protein sequence ID" value="MDQ0363420.1"/>
    <property type="molecule type" value="Genomic_DNA"/>
</dbReference>
<evidence type="ECO:0000313" key="2">
    <source>
        <dbReference type="Proteomes" id="UP001240236"/>
    </source>
</evidence>
<protein>
    <submittedName>
        <fullName evidence="1">Uncharacterized protein</fullName>
    </submittedName>
</protein>
<sequence>MTDALADAAVIIEPYISSDFKRQPRALGAAEDLRNAGLLAGCEPTTRSPLPVEEQAANILGCRLDWPAAVEIAGKLGARGLLREAVAA</sequence>
<dbReference type="AlphaFoldDB" id="A0AAE4AU45"/>
<organism evidence="1 2">
    <name type="scientific">Catenuloplanes indicus</name>
    <dbReference type="NCBI Taxonomy" id="137267"/>
    <lineage>
        <taxon>Bacteria</taxon>
        <taxon>Bacillati</taxon>
        <taxon>Actinomycetota</taxon>
        <taxon>Actinomycetes</taxon>
        <taxon>Micromonosporales</taxon>
        <taxon>Micromonosporaceae</taxon>
        <taxon>Catenuloplanes</taxon>
    </lineage>
</organism>
<gene>
    <name evidence="1" type="ORF">J2S42_000089</name>
</gene>
<evidence type="ECO:0000313" key="1">
    <source>
        <dbReference type="EMBL" id="MDQ0363420.1"/>
    </source>
</evidence>
<dbReference type="Proteomes" id="UP001240236">
    <property type="component" value="Unassembled WGS sequence"/>
</dbReference>
<keyword evidence="2" id="KW-1185">Reference proteome</keyword>
<proteinExistence type="predicted"/>
<accession>A0AAE4AU45</accession>
<name>A0AAE4AU45_9ACTN</name>
<comment type="caution">
    <text evidence="1">The sequence shown here is derived from an EMBL/GenBank/DDBJ whole genome shotgun (WGS) entry which is preliminary data.</text>
</comment>
<dbReference type="RefSeq" id="WP_307234041.1">
    <property type="nucleotide sequence ID" value="NZ_JAUSUZ010000001.1"/>
</dbReference>
<reference evidence="1 2" key="1">
    <citation type="submission" date="2023-07" db="EMBL/GenBank/DDBJ databases">
        <title>Sequencing the genomes of 1000 actinobacteria strains.</title>
        <authorList>
            <person name="Klenk H.-P."/>
        </authorList>
    </citation>
    <scope>NUCLEOTIDE SEQUENCE [LARGE SCALE GENOMIC DNA]</scope>
    <source>
        <strain evidence="1 2">DSM 44709</strain>
    </source>
</reference>